<reference evidence="1 2" key="1">
    <citation type="submission" date="2016-10" db="EMBL/GenBank/DDBJ databases">
        <authorList>
            <person name="de Groot N.N."/>
        </authorList>
    </citation>
    <scope>NUCLEOTIDE SEQUENCE [LARGE SCALE GENOMIC DNA]</scope>
    <source>
        <strain evidence="1 2">MAR_2009_71</strain>
    </source>
</reference>
<organism evidence="1 2">
    <name type="scientific">Maribacter dokdonensis</name>
    <dbReference type="NCBI Taxonomy" id="320912"/>
    <lineage>
        <taxon>Bacteria</taxon>
        <taxon>Pseudomonadati</taxon>
        <taxon>Bacteroidota</taxon>
        <taxon>Flavobacteriia</taxon>
        <taxon>Flavobacteriales</taxon>
        <taxon>Flavobacteriaceae</taxon>
        <taxon>Maribacter</taxon>
    </lineage>
</organism>
<dbReference type="RefSeq" id="WP_074674549.1">
    <property type="nucleotide sequence ID" value="NZ_FNTB01000001.1"/>
</dbReference>
<evidence type="ECO:0000313" key="1">
    <source>
        <dbReference type="EMBL" id="SEC71669.1"/>
    </source>
</evidence>
<proteinExistence type="predicted"/>
<dbReference type="Proteomes" id="UP000183038">
    <property type="component" value="Unassembled WGS sequence"/>
</dbReference>
<name>A0A1H4USA8_9FLAO</name>
<gene>
    <name evidence="1" type="ORF">SAMN05192540_3891</name>
</gene>
<accession>A0A1H4USA8</accession>
<dbReference type="EMBL" id="FNTB01000001">
    <property type="protein sequence ID" value="SEC71669.1"/>
    <property type="molecule type" value="Genomic_DNA"/>
</dbReference>
<dbReference type="AlphaFoldDB" id="A0A1H4USA8"/>
<sequence length="79" mass="9442">MSYILKNEEFDKYFQNILLDLETYLEENEMELENDIIVEDIVMWQRNRIGEYLVHPSDKCPKSIKGKVLAIILKHNPTE</sequence>
<evidence type="ECO:0000313" key="2">
    <source>
        <dbReference type="Proteomes" id="UP000183038"/>
    </source>
</evidence>
<protein>
    <submittedName>
        <fullName evidence="1">Uncharacterized protein</fullName>
    </submittedName>
</protein>